<reference evidence="2" key="1">
    <citation type="journal article" date="2022" name="Int. J. Mol. Sci.">
        <title>Draft Genome of Tanacetum Coccineum: Genomic Comparison of Closely Related Tanacetum-Family Plants.</title>
        <authorList>
            <person name="Yamashiro T."/>
            <person name="Shiraishi A."/>
            <person name="Nakayama K."/>
            <person name="Satake H."/>
        </authorList>
    </citation>
    <scope>NUCLEOTIDE SEQUENCE</scope>
</reference>
<dbReference type="Proteomes" id="UP001151760">
    <property type="component" value="Unassembled WGS sequence"/>
</dbReference>
<evidence type="ECO:0000313" key="3">
    <source>
        <dbReference type="Proteomes" id="UP001151760"/>
    </source>
</evidence>
<dbReference type="EMBL" id="BQNB010014560">
    <property type="protein sequence ID" value="GJT29644.1"/>
    <property type="molecule type" value="Genomic_DNA"/>
</dbReference>
<name>A0ABQ5CSC9_9ASTR</name>
<feature type="compositionally biased region" description="Low complexity" evidence="1">
    <location>
        <begin position="165"/>
        <end position="177"/>
    </location>
</feature>
<protein>
    <submittedName>
        <fullName evidence="2">Uncharacterized protein</fullName>
    </submittedName>
</protein>
<proteinExistence type="predicted"/>
<accession>A0ABQ5CSC9</accession>
<evidence type="ECO:0000313" key="2">
    <source>
        <dbReference type="EMBL" id="GJT29644.1"/>
    </source>
</evidence>
<feature type="region of interest" description="Disordered" evidence="1">
    <location>
        <begin position="149"/>
        <end position="177"/>
    </location>
</feature>
<reference evidence="2" key="2">
    <citation type="submission" date="2022-01" db="EMBL/GenBank/DDBJ databases">
        <authorList>
            <person name="Yamashiro T."/>
            <person name="Shiraishi A."/>
            <person name="Satake H."/>
            <person name="Nakayama K."/>
        </authorList>
    </citation>
    <scope>NUCLEOTIDE SEQUENCE</scope>
</reference>
<gene>
    <name evidence="2" type="ORF">Tco_0909919</name>
</gene>
<keyword evidence="3" id="KW-1185">Reference proteome</keyword>
<organism evidence="2 3">
    <name type="scientific">Tanacetum coccineum</name>
    <dbReference type="NCBI Taxonomy" id="301880"/>
    <lineage>
        <taxon>Eukaryota</taxon>
        <taxon>Viridiplantae</taxon>
        <taxon>Streptophyta</taxon>
        <taxon>Embryophyta</taxon>
        <taxon>Tracheophyta</taxon>
        <taxon>Spermatophyta</taxon>
        <taxon>Magnoliopsida</taxon>
        <taxon>eudicotyledons</taxon>
        <taxon>Gunneridae</taxon>
        <taxon>Pentapetalae</taxon>
        <taxon>asterids</taxon>
        <taxon>campanulids</taxon>
        <taxon>Asterales</taxon>
        <taxon>Asteraceae</taxon>
        <taxon>Asteroideae</taxon>
        <taxon>Anthemideae</taxon>
        <taxon>Anthemidinae</taxon>
        <taxon>Tanacetum</taxon>
    </lineage>
</organism>
<comment type="caution">
    <text evidence="2">The sequence shown here is derived from an EMBL/GenBank/DDBJ whole genome shotgun (WGS) entry which is preliminary data.</text>
</comment>
<sequence>MAVVTQNSQHTSSPPLLLPTTDYRADVPEVMLLPQKRLCIALGPRNEIEECSFAPAARPTGGFRADYGFFGTLDAKIRCDPDREIGYRITDDTNEIYGRLDDAQDNRSLMSGQFNLPCRDRRSHARMSRLMKSGSRASHEAWVQSMDASDMTCSKKMPPRKAPKTRTTPTTTTTTTTPMTDEQLKAIIAQGVADVLAEHGVTRRRNEFLS</sequence>
<evidence type="ECO:0000256" key="1">
    <source>
        <dbReference type="SAM" id="MobiDB-lite"/>
    </source>
</evidence>